<proteinExistence type="predicted"/>
<accession>A0ABQ9H8P3</accession>
<dbReference type="Proteomes" id="UP001159363">
    <property type="component" value="Chromosome 5"/>
</dbReference>
<evidence type="ECO:0000313" key="1">
    <source>
        <dbReference type="EMBL" id="KAJ8880669.1"/>
    </source>
</evidence>
<reference evidence="1 2" key="1">
    <citation type="submission" date="2023-02" db="EMBL/GenBank/DDBJ databases">
        <title>LHISI_Scaffold_Assembly.</title>
        <authorList>
            <person name="Stuart O.P."/>
            <person name="Cleave R."/>
            <person name="Magrath M.J.L."/>
            <person name="Mikheyev A.S."/>
        </authorList>
    </citation>
    <scope>NUCLEOTIDE SEQUENCE [LARGE SCALE GENOMIC DNA]</scope>
    <source>
        <strain evidence="1">Daus_M_001</strain>
        <tissue evidence="1">Leg muscle</tissue>
    </source>
</reference>
<protein>
    <submittedName>
        <fullName evidence="1">Uncharacterized protein</fullName>
    </submittedName>
</protein>
<dbReference type="EMBL" id="JARBHB010000006">
    <property type="protein sequence ID" value="KAJ8880669.1"/>
    <property type="molecule type" value="Genomic_DNA"/>
</dbReference>
<organism evidence="1 2">
    <name type="scientific">Dryococelus australis</name>
    <dbReference type="NCBI Taxonomy" id="614101"/>
    <lineage>
        <taxon>Eukaryota</taxon>
        <taxon>Metazoa</taxon>
        <taxon>Ecdysozoa</taxon>
        <taxon>Arthropoda</taxon>
        <taxon>Hexapoda</taxon>
        <taxon>Insecta</taxon>
        <taxon>Pterygota</taxon>
        <taxon>Neoptera</taxon>
        <taxon>Polyneoptera</taxon>
        <taxon>Phasmatodea</taxon>
        <taxon>Verophasmatodea</taxon>
        <taxon>Anareolatae</taxon>
        <taxon>Phasmatidae</taxon>
        <taxon>Eurycanthinae</taxon>
        <taxon>Dryococelus</taxon>
    </lineage>
</organism>
<keyword evidence="2" id="KW-1185">Reference proteome</keyword>
<gene>
    <name evidence="1" type="ORF">PR048_017139</name>
</gene>
<comment type="caution">
    <text evidence="1">The sequence shown here is derived from an EMBL/GenBank/DDBJ whole genome shotgun (WGS) entry which is preliminary data.</text>
</comment>
<evidence type="ECO:0000313" key="2">
    <source>
        <dbReference type="Proteomes" id="UP001159363"/>
    </source>
</evidence>
<sequence>MLKLTIFLLRGEPHYHTDIGIERGITKKKTSFEDASPYKLQIGIPVTKEKVNDVGNLSLKHFGCEWKSLDSLQWYKRIVESNCQNVGEEVDDHVNVTEKMISHLCERAE</sequence>
<name>A0ABQ9H8P3_9NEOP</name>